<reference evidence="1" key="1">
    <citation type="journal article" date="2020" name="Nature">
        <title>Giant virus diversity and host interactions through global metagenomics.</title>
        <authorList>
            <person name="Schulz F."/>
            <person name="Roux S."/>
            <person name="Paez-Espino D."/>
            <person name="Jungbluth S."/>
            <person name="Walsh D.A."/>
            <person name="Denef V.J."/>
            <person name="McMahon K.D."/>
            <person name="Konstantinidis K.T."/>
            <person name="Eloe-Fadrosh E.A."/>
            <person name="Kyrpides N.C."/>
            <person name="Woyke T."/>
        </authorList>
    </citation>
    <scope>NUCLEOTIDE SEQUENCE</scope>
    <source>
        <strain evidence="1">GVMAG-M-3300009182-78</strain>
    </source>
</reference>
<name>A0A6C0AZQ0_9ZZZZ</name>
<organism evidence="1">
    <name type="scientific">viral metagenome</name>
    <dbReference type="NCBI Taxonomy" id="1070528"/>
    <lineage>
        <taxon>unclassified sequences</taxon>
        <taxon>metagenomes</taxon>
        <taxon>organismal metagenomes</taxon>
    </lineage>
</organism>
<protein>
    <submittedName>
        <fullName evidence="1">Uncharacterized protein</fullName>
    </submittedName>
</protein>
<dbReference type="AlphaFoldDB" id="A0A6C0AZQ0"/>
<accession>A0A6C0AZQ0</accession>
<evidence type="ECO:0000313" key="1">
    <source>
        <dbReference type="EMBL" id="QHS85435.1"/>
    </source>
</evidence>
<dbReference type="EMBL" id="MN739043">
    <property type="protein sequence ID" value="QHS85435.1"/>
    <property type="molecule type" value="Genomic_DNA"/>
</dbReference>
<proteinExistence type="predicted"/>
<sequence length="110" mass="12689">MLRTLILCAVILLSTSLKNQKLCINCKYFIPDRSWFSTTQEFAKCSNFIKKYDDVNHLITGKVVVQKNEYFYCSTARTSDSMCGIDGNNYVKNKKNRNNKEEGDKDDVLV</sequence>